<evidence type="ECO:0000313" key="2">
    <source>
        <dbReference type="EMBL" id="KAF0745481.1"/>
    </source>
</evidence>
<feature type="region of interest" description="Disordered" evidence="1">
    <location>
        <begin position="158"/>
        <end position="183"/>
    </location>
</feature>
<feature type="region of interest" description="Disordered" evidence="1">
    <location>
        <begin position="291"/>
        <end position="314"/>
    </location>
</feature>
<organism evidence="2 3">
    <name type="scientific">Aphanomyces euteiches</name>
    <dbReference type="NCBI Taxonomy" id="100861"/>
    <lineage>
        <taxon>Eukaryota</taxon>
        <taxon>Sar</taxon>
        <taxon>Stramenopiles</taxon>
        <taxon>Oomycota</taxon>
        <taxon>Saprolegniomycetes</taxon>
        <taxon>Saprolegniales</taxon>
        <taxon>Verrucalvaceae</taxon>
        <taxon>Aphanomyces</taxon>
    </lineage>
</organism>
<comment type="caution">
    <text evidence="2">The sequence shown here is derived from an EMBL/GenBank/DDBJ whole genome shotgun (WGS) entry which is preliminary data.</text>
</comment>
<proteinExistence type="predicted"/>
<protein>
    <submittedName>
        <fullName evidence="2">Uncharacterized protein</fullName>
    </submittedName>
</protein>
<sequence>MDEAADADIVVEVVDMEVDDQNDMIEDVDMEDDSVDIKTFLLQMKLQLDERDAALVQFGYESDTSVLVDCFVPLLDHSSMLPIIPLTQLRISARGREIQVEILSNTHIQVPHELVEKLNSAPPRYFLKLPSPPNLQRMEFVQVVPAVVRAFIQQIHTFDPHPPPQVTRPAPSPVRKQGPAKAPPDSTLFPLAHVPGTLFHANDVNGSVVTPILVGVSSSSLYLLHPTPQRLAYDLAILKQLIPLKDIAKVAVKRGENKSFVVHSRTTGAASKVIFSQNSERIVALVQANMEKRSAKRRRDSNDPPPRVAKKNSGFDMSSFFSSVEKATKELSQKVVGGLNEMGKLLSGDSRPNLAAISQMEADFFRHPSPHQLFAITESYKNLGVDTADDGDSDLAETNLILFLGQPQVQRVLHQ</sequence>
<evidence type="ECO:0000256" key="1">
    <source>
        <dbReference type="SAM" id="MobiDB-lite"/>
    </source>
</evidence>
<dbReference type="Proteomes" id="UP000481153">
    <property type="component" value="Unassembled WGS sequence"/>
</dbReference>
<dbReference type="EMBL" id="VJMJ01000002">
    <property type="protein sequence ID" value="KAF0745481.1"/>
    <property type="molecule type" value="Genomic_DNA"/>
</dbReference>
<feature type="compositionally biased region" description="Pro residues" evidence="1">
    <location>
        <begin position="160"/>
        <end position="172"/>
    </location>
</feature>
<accession>A0A6G0XXN7</accession>
<keyword evidence="3" id="KW-1185">Reference proteome</keyword>
<name>A0A6G0XXN7_9STRA</name>
<reference evidence="2 3" key="1">
    <citation type="submission" date="2019-07" db="EMBL/GenBank/DDBJ databases">
        <title>Genomics analysis of Aphanomyces spp. identifies a new class of oomycete effector associated with host adaptation.</title>
        <authorList>
            <person name="Gaulin E."/>
        </authorList>
    </citation>
    <scope>NUCLEOTIDE SEQUENCE [LARGE SCALE GENOMIC DNA]</scope>
    <source>
        <strain evidence="2 3">ATCC 201684</strain>
    </source>
</reference>
<evidence type="ECO:0000313" key="3">
    <source>
        <dbReference type="Proteomes" id="UP000481153"/>
    </source>
</evidence>
<dbReference type="VEuPathDB" id="FungiDB:AeMF1_002339"/>
<dbReference type="AlphaFoldDB" id="A0A6G0XXN7"/>
<gene>
    <name evidence="2" type="ORF">Ae201684_000495</name>
</gene>